<keyword evidence="7" id="KW-1133">Transmembrane helix</keyword>
<keyword evidence="6 12" id="KW-0479">Metal-binding</keyword>
<dbReference type="PROSITE" id="PS00086">
    <property type="entry name" value="CYTOCHROME_P450"/>
    <property type="match status" value="1"/>
</dbReference>
<comment type="similarity">
    <text evidence="3 13">Belongs to the cytochrome P450 family.</text>
</comment>
<dbReference type="PANTHER" id="PTHR47955:SF22">
    <property type="entry name" value="CYTOCHROME P450 83B1-LIKE"/>
    <property type="match status" value="1"/>
</dbReference>
<comment type="caution">
    <text evidence="16">The sequence shown here is derived from an EMBL/GenBank/DDBJ whole genome shotgun (WGS) entry which is preliminary data.</text>
</comment>
<evidence type="ECO:0000256" key="15">
    <source>
        <dbReference type="SAM" id="SignalP"/>
    </source>
</evidence>
<dbReference type="SUPFAM" id="SSF48264">
    <property type="entry name" value="Cytochrome P450"/>
    <property type="match status" value="1"/>
</dbReference>
<feature type="binding site" description="axial binding residue" evidence="12">
    <location>
        <position position="440"/>
    </location>
    <ligand>
        <name>heme</name>
        <dbReference type="ChEBI" id="CHEBI:30413"/>
    </ligand>
    <ligandPart>
        <name>Fe</name>
        <dbReference type="ChEBI" id="CHEBI:18248"/>
    </ligandPart>
</feature>
<keyword evidence="4 12" id="KW-0349">Heme</keyword>
<keyword evidence="8 13" id="KW-0560">Oxidoreductase</keyword>
<evidence type="ECO:0000313" key="17">
    <source>
        <dbReference type="Proteomes" id="UP001567538"/>
    </source>
</evidence>
<sequence length="496" mass="56586">MSLFLCIVLPIILLYLLLHRTRKPTRSRAPPGPRRLPLIGNLHQFLAAGNLPPYLWKLSKKHGPIIHLKLGSLPVVVVSSPKLAEQVLKTQDLSFCSRPKFLGQQKLSYSSMDIAFSPYGDYWREMRKITSVHLLSLKKIHTFRCIRDEEVSRMIAKISSICDGEREGMVNLSEMALSLGSSLICRIAFGRGPEYEESKQRRFGEILREAQAVMASLSVSDFFPSLSWVDRLNGYGDWVETTYKNLDEFYQELIDEHLDPNRKKENDMVDVLLQLKEEKSLTFDFDCKNVKALLMNIFIGATDTSAATTVWVMTALMKAPKIMKKLQEEIRTLEAKKGIVDEDDLPQLSYLKAVINETFRLYPPIPILMPRQAMQRCTLHGYQIEPKTVVYVNAWAVARDPNYWQHPDEFQPERFLNTTNIDPKGQDFGFLPFGAGRRMCPGSPMGLINVEVAVANLLYSFDWVLPTGSELDEESHPGITVHKKKPLLLVPKRYSP</sequence>
<protein>
    <submittedName>
        <fullName evidence="16">6,7,8-trihydroxycoumarin synthase-like</fullName>
    </submittedName>
</protein>
<evidence type="ECO:0000256" key="12">
    <source>
        <dbReference type="PIRSR" id="PIRSR602401-1"/>
    </source>
</evidence>
<evidence type="ECO:0000256" key="4">
    <source>
        <dbReference type="ARBA" id="ARBA00022617"/>
    </source>
</evidence>
<evidence type="ECO:0000256" key="10">
    <source>
        <dbReference type="ARBA" id="ARBA00023033"/>
    </source>
</evidence>
<keyword evidence="9 12" id="KW-0408">Iron</keyword>
<dbReference type="Pfam" id="PF00067">
    <property type="entry name" value="p450"/>
    <property type="match status" value="1"/>
</dbReference>
<dbReference type="AlphaFoldDB" id="A0ABD1HRZ0"/>
<dbReference type="CDD" id="cd11072">
    <property type="entry name" value="CYP71-like"/>
    <property type="match status" value="1"/>
</dbReference>
<evidence type="ECO:0000256" key="3">
    <source>
        <dbReference type="ARBA" id="ARBA00010617"/>
    </source>
</evidence>
<dbReference type="Proteomes" id="UP001567538">
    <property type="component" value="Unassembled WGS sequence"/>
</dbReference>
<comment type="subcellular location">
    <subcellularLocation>
        <location evidence="2">Membrane</location>
        <topology evidence="2">Single-pass membrane protein</topology>
    </subcellularLocation>
</comment>
<keyword evidence="5" id="KW-0812">Transmembrane</keyword>
<evidence type="ECO:0000256" key="14">
    <source>
        <dbReference type="SAM" id="Coils"/>
    </source>
</evidence>
<feature type="chain" id="PRO_5044790871" evidence="15">
    <location>
        <begin position="28"/>
        <end position="496"/>
    </location>
</feature>
<dbReference type="FunFam" id="1.10.630.10:FF:000011">
    <property type="entry name" value="Cytochrome P450 83B1"/>
    <property type="match status" value="1"/>
</dbReference>
<keyword evidence="15" id="KW-0732">Signal</keyword>
<evidence type="ECO:0000256" key="5">
    <source>
        <dbReference type="ARBA" id="ARBA00022692"/>
    </source>
</evidence>
<evidence type="ECO:0000256" key="1">
    <source>
        <dbReference type="ARBA" id="ARBA00001971"/>
    </source>
</evidence>
<feature type="signal peptide" evidence="15">
    <location>
        <begin position="1"/>
        <end position="27"/>
    </location>
</feature>
<dbReference type="GO" id="GO:0016114">
    <property type="term" value="P:terpenoid biosynthetic process"/>
    <property type="evidence" value="ECO:0007669"/>
    <property type="project" value="UniProtKB-ARBA"/>
</dbReference>
<keyword evidence="10 13" id="KW-0503">Monooxygenase</keyword>
<keyword evidence="17" id="KW-1185">Reference proteome</keyword>
<gene>
    <name evidence="16" type="ORF">AAHA92_09606</name>
</gene>
<evidence type="ECO:0000256" key="7">
    <source>
        <dbReference type="ARBA" id="ARBA00022989"/>
    </source>
</evidence>
<evidence type="ECO:0000256" key="8">
    <source>
        <dbReference type="ARBA" id="ARBA00023002"/>
    </source>
</evidence>
<accession>A0ABD1HRZ0</accession>
<evidence type="ECO:0000256" key="9">
    <source>
        <dbReference type="ARBA" id="ARBA00023004"/>
    </source>
</evidence>
<evidence type="ECO:0000313" key="16">
    <source>
        <dbReference type="EMBL" id="KAL1559243.1"/>
    </source>
</evidence>
<proteinExistence type="inferred from homology"/>
<dbReference type="PANTHER" id="PTHR47955">
    <property type="entry name" value="CYTOCHROME P450 FAMILY 71 PROTEIN"/>
    <property type="match status" value="1"/>
</dbReference>
<dbReference type="InterPro" id="IPR002401">
    <property type="entry name" value="Cyt_P450_E_grp-I"/>
</dbReference>
<name>A0ABD1HRZ0_SALDI</name>
<organism evidence="16 17">
    <name type="scientific">Salvia divinorum</name>
    <name type="common">Maria pastora</name>
    <name type="synonym">Diviner's sage</name>
    <dbReference type="NCBI Taxonomy" id="28513"/>
    <lineage>
        <taxon>Eukaryota</taxon>
        <taxon>Viridiplantae</taxon>
        <taxon>Streptophyta</taxon>
        <taxon>Embryophyta</taxon>
        <taxon>Tracheophyta</taxon>
        <taxon>Spermatophyta</taxon>
        <taxon>Magnoliopsida</taxon>
        <taxon>eudicotyledons</taxon>
        <taxon>Gunneridae</taxon>
        <taxon>Pentapetalae</taxon>
        <taxon>asterids</taxon>
        <taxon>lamiids</taxon>
        <taxon>Lamiales</taxon>
        <taxon>Lamiaceae</taxon>
        <taxon>Nepetoideae</taxon>
        <taxon>Mentheae</taxon>
        <taxon>Salviinae</taxon>
        <taxon>Salvia</taxon>
        <taxon>Salvia subgen. Calosphace</taxon>
    </lineage>
</organism>
<evidence type="ECO:0000256" key="11">
    <source>
        <dbReference type="ARBA" id="ARBA00023136"/>
    </source>
</evidence>
<dbReference type="InterPro" id="IPR001128">
    <property type="entry name" value="Cyt_P450"/>
</dbReference>
<dbReference type="PRINTS" id="PR00385">
    <property type="entry name" value="P450"/>
</dbReference>
<dbReference type="GO" id="GO:0046872">
    <property type="term" value="F:metal ion binding"/>
    <property type="evidence" value="ECO:0007669"/>
    <property type="project" value="UniProtKB-KW"/>
</dbReference>
<reference evidence="16 17" key="1">
    <citation type="submission" date="2024-06" db="EMBL/GenBank/DDBJ databases">
        <title>A chromosome level genome sequence of Diviner's sage (Salvia divinorum).</title>
        <authorList>
            <person name="Ford S.A."/>
            <person name="Ro D.-K."/>
            <person name="Ness R.W."/>
            <person name="Phillips M.A."/>
        </authorList>
    </citation>
    <scope>NUCLEOTIDE SEQUENCE [LARGE SCALE GENOMIC DNA]</scope>
    <source>
        <strain evidence="16">SAF-2024a</strain>
        <tissue evidence="16">Leaf</tissue>
    </source>
</reference>
<comment type="cofactor">
    <cofactor evidence="1 12">
        <name>heme</name>
        <dbReference type="ChEBI" id="CHEBI:30413"/>
    </cofactor>
</comment>
<dbReference type="Gene3D" id="1.10.630.10">
    <property type="entry name" value="Cytochrome P450"/>
    <property type="match status" value="1"/>
</dbReference>
<dbReference type="PRINTS" id="PR00463">
    <property type="entry name" value="EP450I"/>
</dbReference>
<dbReference type="GO" id="GO:0016712">
    <property type="term" value="F:oxidoreductase activity, acting on paired donors, with incorporation or reduction of molecular oxygen, reduced flavin or flavoprotein as one donor, and incorporation of one atom of oxygen"/>
    <property type="evidence" value="ECO:0007669"/>
    <property type="project" value="UniProtKB-ARBA"/>
</dbReference>
<dbReference type="GO" id="GO:0016020">
    <property type="term" value="C:membrane"/>
    <property type="evidence" value="ECO:0007669"/>
    <property type="project" value="UniProtKB-SubCell"/>
</dbReference>
<dbReference type="InterPro" id="IPR017972">
    <property type="entry name" value="Cyt_P450_CS"/>
</dbReference>
<evidence type="ECO:0000256" key="6">
    <source>
        <dbReference type="ARBA" id="ARBA00022723"/>
    </source>
</evidence>
<feature type="coiled-coil region" evidence="14">
    <location>
        <begin position="316"/>
        <end position="343"/>
    </location>
</feature>
<dbReference type="EMBL" id="JBEAFC010000004">
    <property type="protein sequence ID" value="KAL1559243.1"/>
    <property type="molecule type" value="Genomic_DNA"/>
</dbReference>
<keyword evidence="14" id="KW-0175">Coiled coil</keyword>
<keyword evidence="11" id="KW-0472">Membrane</keyword>
<evidence type="ECO:0000256" key="2">
    <source>
        <dbReference type="ARBA" id="ARBA00004167"/>
    </source>
</evidence>
<evidence type="ECO:0000256" key="13">
    <source>
        <dbReference type="RuleBase" id="RU000461"/>
    </source>
</evidence>
<dbReference type="InterPro" id="IPR036396">
    <property type="entry name" value="Cyt_P450_sf"/>
</dbReference>